<dbReference type="AlphaFoldDB" id="A0AAW2IYC8"/>
<evidence type="ECO:0008006" key="3">
    <source>
        <dbReference type="Google" id="ProtNLM"/>
    </source>
</evidence>
<evidence type="ECO:0000313" key="2">
    <source>
        <dbReference type="EMBL" id="KAL0287281.1"/>
    </source>
</evidence>
<proteinExistence type="predicted"/>
<comment type="caution">
    <text evidence="2">The sequence shown here is derived from an EMBL/GenBank/DDBJ whole genome shotgun (WGS) entry which is preliminary data.</text>
</comment>
<dbReference type="EMBL" id="JACGWK010001496">
    <property type="protein sequence ID" value="KAL0287281.1"/>
    <property type="molecule type" value="Genomic_DNA"/>
</dbReference>
<name>A0AAW2IYC8_9LAMI</name>
<gene>
    <name evidence="2" type="ORF">Sangu_2699600</name>
</gene>
<evidence type="ECO:0000256" key="1">
    <source>
        <dbReference type="SAM" id="MobiDB-lite"/>
    </source>
</evidence>
<accession>A0AAW2IYC8</accession>
<protein>
    <recommendedName>
        <fullName evidence="3">SWIM-type domain-containing protein</fullName>
    </recommendedName>
</protein>
<sequence>MFQLVGYPCSHAIASISYHRLDIEDYINDYFKKDAYMRVYRHMINPVPGMHDFEKSNLGTVDPPQVKVRAGRPKKVRRRDGNDIRDNDVVSRNGLTHTCAKCLVSGHNKRSCKNPPHPNSKYYKIPMPIEDISQVGSSKSCHVQQLEVSTQEEHLASEPVSKTRRAQHVSRGRKQF</sequence>
<reference evidence="2" key="2">
    <citation type="journal article" date="2024" name="Plant">
        <title>Genomic evolution and insights into agronomic trait innovations of Sesamum species.</title>
        <authorList>
            <person name="Miao H."/>
            <person name="Wang L."/>
            <person name="Qu L."/>
            <person name="Liu H."/>
            <person name="Sun Y."/>
            <person name="Le M."/>
            <person name="Wang Q."/>
            <person name="Wei S."/>
            <person name="Zheng Y."/>
            <person name="Lin W."/>
            <person name="Duan Y."/>
            <person name="Cao H."/>
            <person name="Xiong S."/>
            <person name="Wang X."/>
            <person name="Wei L."/>
            <person name="Li C."/>
            <person name="Ma Q."/>
            <person name="Ju M."/>
            <person name="Zhao R."/>
            <person name="Li G."/>
            <person name="Mu C."/>
            <person name="Tian Q."/>
            <person name="Mei H."/>
            <person name="Zhang T."/>
            <person name="Gao T."/>
            <person name="Zhang H."/>
        </authorList>
    </citation>
    <scope>NUCLEOTIDE SEQUENCE</scope>
    <source>
        <strain evidence="2">G01</strain>
    </source>
</reference>
<organism evidence="2">
    <name type="scientific">Sesamum angustifolium</name>
    <dbReference type="NCBI Taxonomy" id="2727405"/>
    <lineage>
        <taxon>Eukaryota</taxon>
        <taxon>Viridiplantae</taxon>
        <taxon>Streptophyta</taxon>
        <taxon>Embryophyta</taxon>
        <taxon>Tracheophyta</taxon>
        <taxon>Spermatophyta</taxon>
        <taxon>Magnoliopsida</taxon>
        <taxon>eudicotyledons</taxon>
        <taxon>Gunneridae</taxon>
        <taxon>Pentapetalae</taxon>
        <taxon>asterids</taxon>
        <taxon>lamiids</taxon>
        <taxon>Lamiales</taxon>
        <taxon>Pedaliaceae</taxon>
        <taxon>Sesamum</taxon>
    </lineage>
</organism>
<feature type="region of interest" description="Disordered" evidence="1">
    <location>
        <begin position="146"/>
        <end position="176"/>
    </location>
</feature>
<feature type="compositionally biased region" description="Basic residues" evidence="1">
    <location>
        <begin position="162"/>
        <end position="176"/>
    </location>
</feature>
<reference evidence="2" key="1">
    <citation type="submission" date="2020-06" db="EMBL/GenBank/DDBJ databases">
        <authorList>
            <person name="Li T."/>
            <person name="Hu X."/>
            <person name="Zhang T."/>
            <person name="Song X."/>
            <person name="Zhang H."/>
            <person name="Dai N."/>
            <person name="Sheng W."/>
            <person name="Hou X."/>
            <person name="Wei L."/>
        </authorList>
    </citation>
    <scope>NUCLEOTIDE SEQUENCE</scope>
    <source>
        <strain evidence="2">G01</strain>
        <tissue evidence="2">Leaf</tissue>
    </source>
</reference>